<dbReference type="RefSeq" id="WP_283268565.1">
    <property type="nucleotide sequence ID" value="NZ_CP125669.1"/>
</dbReference>
<organism evidence="1 2">
    <name type="scientific">Acinetobacter corruptisaponis</name>
    <dbReference type="NCBI Taxonomy" id="3045147"/>
    <lineage>
        <taxon>Bacteria</taxon>
        <taxon>Pseudomonadati</taxon>
        <taxon>Pseudomonadota</taxon>
        <taxon>Gammaproteobacteria</taxon>
        <taxon>Moraxellales</taxon>
        <taxon>Moraxellaceae</taxon>
        <taxon>Acinetobacter</taxon>
    </lineage>
</organism>
<gene>
    <name evidence="1" type="ORF">QLH32_05600</name>
</gene>
<evidence type="ECO:0000313" key="2">
    <source>
        <dbReference type="Proteomes" id="UP001229836"/>
    </source>
</evidence>
<protein>
    <recommendedName>
        <fullName evidence="3">Transposase InsH N-terminal domain-containing protein</fullName>
    </recommendedName>
</protein>
<proteinExistence type="predicted"/>
<dbReference type="EMBL" id="CP125669">
    <property type="protein sequence ID" value="WHP06941.1"/>
    <property type="molecule type" value="Genomic_DNA"/>
</dbReference>
<evidence type="ECO:0000313" key="1">
    <source>
        <dbReference type="EMBL" id="WHP06941.1"/>
    </source>
</evidence>
<keyword evidence="2" id="KW-1185">Reference proteome</keyword>
<reference evidence="1 2" key="1">
    <citation type="submission" date="2023-05" db="EMBL/GenBank/DDBJ databases">
        <title>The complete genome of Acinetobacter sp. nov KCTC 92772.</title>
        <authorList>
            <person name="Zhou G."/>
        </authorList>
    </citation>
    <scope>NUCLEOTIDE SEQUENCE [LARGE SCALE GENOMIC DNA]</scope>
    <source>
        <strain evidence="1 2">KCTC 92772</strain>
    </source>
</reference>
<accession>A0ABY8S652</accession>
<dbReference type="Proteomes" id="UP001229836">
    <property type="component" value="Chromosome"/>
</dbReference>
<sequence length="84" mass="9992">MSLIHYFAEQGDINSILHEINITWIFSGMSVAESDSIFLNNTLKYFTDNKINNDALSKIVILLQSYLYNHKMRDFYLKRKLKWN</sequence>
<evidence type="ECO:0008006" key="3">
    <source>
        <dbReference type="Google" id="ProtNLM"/>
    </source>
</evidence>
<name>A0ABY8S652_9GAMM</name>